<organism evidence="1 2">
    <name type="scientific">Actinoplanes awajinensis subsp. mycoplanecinus</name>
    <dbReference type="NCBI Taxonomy" id="135947"/>
    <lineage>
        <taxon>Bacteria</taxon>
        <taxon>Bacillati</taxon>
        <taxon>Actinomycetota</taxon>
        <taxon>Actinomycetes</taxon>
        <taxon>Micromonosporales</taxon>
        <taxon>Micromonosporaceae</taxon>
        <taxon>Actinoplanes</taxon>
    </lineage>
</organism>
<proteinExistence type="predicted"/>
<keyword evidence="2" id="KW-1185">Reference proteome</keyword>
<evidence type="ECO:0000313" key="2">
    <source>
        <dbReference type="Proteomes" id="UP000053244"/>
    </source>
</evidence>
<evidence type="ECO:0008006" key="3">
    <source>
        <dbReference type="Google" id="ProtNLM"/>
    </source>
</evidence>
<evidence type="ECO:0000313" key="1">
    <source>
        <dbReference type="EMBL" id="KUL41575.1"/>
    </source>
</evidence>
<dbReference type="Proteomes" id="UP000053244">
    <property type="component" value="Unassembled WGS sequence"/>
</dbReference>
<comment type="caution">
    <text evidence="1">The sequence shown here is derived from an EMBL/GenBank/DDBJ whole genome shotgun (WGS) entry which is preliminary data.</text>
</comment>
<dbReference type="SUPFAM" id="SSF55781">
    <property type="entry name" value="GAF domain-like"/>
    <property type="match status" value="1"/>
</dbReference>
<accession>A0A0X3V9X4</accession>
<reference evidence="1 2" key="1">
    <citation type="submission" date="2015-10" db="EMBL/GenBank/DDBJ databases">
        <authorList>
            <person name="Gilbert D.G."/>
        </authorList>
    </citation>
    <scope>NUCLEOTIDE SEQUENCE [LARGE SCALE GENOMIC DNA]</scope>
    <source>
        <strain evidence="1 2">NRRL B-16712</strain>
    </source>
</reference>
<protein>
    <recommendedName>
        <fullName evidence="3">Histidine kinase</fullName>
    </recommendedName>
</protein>
<sequence length="450" mass="47305">MLRAALLGGGAFVPLVLAGLVSGPGPVVAGLPFLAVGVAVVLVARLRGPVERVVHDRRATPYSALADAARRLRSPSMEEALPGLAGVLADGTGARRASVWLAVGERLVISAAYPDDGVPGGVADSVENLAVLLARPEIGHVVPVLDGTELRAVLVIEKPGAPITPADRALMRDVANGAALLLRTVALNAELADRVHRADHLAGELQASRRRLAQAREVERRRLLTELSRATSGRLAALREHVTAARDGLGQPEVPGHLVRARTELDELLDRFRVIARGVYPAVLRSQGPGAALEELIADLRRTVRITGDLEVRVAWEIESAVYQVTAAALEVLAQGTGSAELPVGRPGSLVRGVTTAELDVRVDGPETTEIHVRLTYGGGRVRVLVEDPDPPVTAEQVRTALLDDSERLAALGGDVACPDDGKPGLRLHAWLPDRLDALLESGATLGPGS</sequence>
<dbReference type="EMBL" id="LLZH01000013">
    <property type="protein sequence ID" value="KUL41575.1"/>
    <property type="molecule type" value="Genomic_DNA"/>
</dbReference>
<gene>
    <name evidence="1" type="ORF">ADL15_04840</name>
</gene>
<dbReference type="AlphaFoldDB" id="A0A0X3V9X4"/>
<name>A0A0X3V9X4_9ACTN</name>